<dbReference type="Pfam" id="PF05221">
    <property type="entry name" value="AdoHcyase"/>
    <property type="match status" value="2"/>
</dbReference>
<dbReference type="SUPFAM" id="SSF51735">
    <property type="entry name" value="NAD(P)-binding Rossmann-fold domains"/>
    <property type="match status" value="1"/>
</dbReference>
<dbReference type="Proteomes" id="UP000029859">
    <property type="component" value="Unassembled WGS sequence"/>
</dbReference>
<feature type="binding site" evidence="5">
    <location>
        <position position="268"/>
    </location>
    <ligand>
        <name>NAD(+)</name>
        <dbReference type="ChEBI" id="CHEBI:57540"/>
    </ligand>
</feature>
<evidence type="ECO:0000313" key="10">
    <source>
        <dbReference type="Proteomes" id="UP000029859"/>
    </source>
</evidence>
<feature type="binding site" evidence="5 6">
    <location>
        <position position="233"/>
    </location>
    <ligand>
        <name>NAD(+)</name>
        <dbReference type="ChEBI" id="CHEBI:57540"/>
    </ligand>
</feature>
<organism evidence="9 10">
    <name type="scientific">Methanococcoides methylutens</name>
    <dbReference type="NCBI Taxonomy" id="2226"/>
    <lineage>
        <taxon>Archaea</taxon>
        <taxon>Methanobacteriati</taxon>
        <taxon>Methanobacteriota</taxon>
        <taxon>Stenosarchaea group</taxon>
        <taxon>Methanomicrobia</taxon>
        <taxon>Methanosarcinales</taxon>
        <taxon>Methanosarcinaceae</taxon>
        <taxon>Methanococcoides</taxon>
    </lineage>
</organism>
<comment type="similarity">
    <text evidence="1 5 7">Belongs to the adenosylhomocysteinase family.</text>
</comment>
<dbReference type="GO" id="GO:0016802">
    <property type="term" value="F:trialkylsulfonium hydrolase activity"/>
    <property type="evidence" value="ECO:0007669"/>
    <property type="project" value="UniProtKB-UniRule"/>
</dbReference>
<dbReference type="PROSITE" id="PS00739">
    <property type="entry name" value="ADOHCYASE_2"/>
    <property type="match status" value="1"/>
</dbReference>
<dbReference type="RefSeq" id="WP_048195104.1">
    <property type="nucleotide sequence ID" value="NZ_CAAGSM010000001.1"/>
</dbReference>
<feature type="binding site" evidence="5">
    <location>
        <position position="180"/>
    </location>
    <ligand>
        <name>substrate</name>
    </ligand>
</feature>
<dbReference type="NCBIfam" id="NF004005">
    <property type="entry name" value="PRK05476.2-3"/>
    <property type="match status" value="1"/>
</dbReference>
<comment type="subcellular location">
    <subcellularLocation>
        <location evidence="5">Cytoplasm</location>
    </subcellularLocation>
</comment>
<accession>A0A099T139</accession>
<evidence type="ECO:0000256" key="1">
    <source>
        <dbReference type="ARBA" id="ARBA00007122"/>
    </source>
</evidence>
<dbReference type="InterPro" id="IPR042172">
    <property type="entry name" value="Adenosylhomocyst_ase-like_sf"/>
</dbReference>
<keyword evidence="10" id="KW-1185">Reference proteome</keyword>
<comment type="catalytic activity">
    <reaction evidence="5">
        <text>S-inosyl-L-homocysteine + H2O = L-homocysteine + inosine</text>
        <dbReference type="Rhea" id="RHEA:59828"/>
        <dbReference type="ChEBI" id="CHEBI:15377"/>
        <dbReference type="ChEBI" id="CHEBI:17596"/>
        <dbReference type="ChEBI" id="CHEBI:57985"/>
        <dbReference type="ChEBI" id="CHEBI:58199"/>
        <dbReference type="EC" id="3.13.1.9"/>
    </reaction>
</comment>
<proteinExistence type="inferred from homology"/>
<dbReference type="NCBIfam" id="TIGR00936">
    <property type="entry name" value="ahcY"/>
    <property type="match status" value="1"/>
</dbReference>
<feature type="binding site" evidence="5 6">
    <location>
        <begin position="147"/>
        <end position="149"/>
    </location>
    <ligand>
        <name>NAD(+)</name>
        <dbReference type="ChEBI" id="CHEBI:57540"/>
    </ligand>
</feature>
<name>A0A099T139_METMT</name>
<evidence type="ECO:0000256" key="3">
    <source>
        <dbReference type="ARBA" id="ARBA00022801"/>
    </source>
</evidence>
<dbReference type="InterPro" id="IPR020082">
    <property type="entry name" value="S-Ado-L-homoCys_hydrolase_CS"/>
</dbReference>
<feature type="binding site" evidence="5">
    <location>
        <position position="176"/>
    </location>
    <ligand>
        <name>substrate</name>
    </ligand>
</feature>
<dbReference type="GO" id="GO:0005829">
    <property type="term" value="C:cytosol"/>
    <property type="evidence" value="ECO:0007669"/>
    <property type="project" value="TreeGrafter"/>
</dbReference>
<dbReference type="Pfam" id="PF00670">
    <property type="entry name" value="AdoHcyase_NAD"/>
    <property type="match status" value="1"/>
</dbReference>
<dbReference type="EC" id="3.13.1.9" evidence="5"/>
<sequence>MSEKELIESGDMKIGWVRNHMPVLSIIRENFEREQPLKGHKIAMALHVEAKTAALVETLAIGGAEVAITGCNPLSTQDDVSAALNTRDNIDCYAKYDCCGDEYYEAIDKVLDMKPDITIDDGADLIFKLHTERQDMLPEILGGCEETTTGIHRLKAMEKDGALKMPVIAVNDAMTKFLFDNRYGTGQSSWDGIMRTTNLLVAGKTVVIGGYGWCGKGAAMRASGLGADVVVTEIDPIRALEARMDGHRVMSMSEAAKYGDIFVTTTGNVDVLTRKHFEVMKDGAILANSGHFNVEINLEELTAMADSINIVRKNIKEYNVAGRKINVLADGRLVNLAAGDGHPAEVMDMSFANQAQCVKYIADNKLEAGVHPVPRDLDIYVAELKLKSLGIEIDELESHQTEYMEGWECGT</sequence>
<evidence type="ECO:0000256" key="2">
    <source>
        <dbReference type="ARBA" id="ARBA00022563"/>
    </source>
</evidence>
<keyword evidence="4 5" id="KW-0520">NAD</keyword>
<dbReference type="PANTHER" id="PTHR23420:SF0">
    <property type="entry name" value="ADENOSYLHOMOCYSTEINASE"/>
    <property type="match status" value="1"/>
</dbReference>
<dbReference type="OrthoDB" id="8479at2157"/>
<dbReference type="CDD" id="cd00401">
    <property type="entry name" value="SAHH"/>
    <property type="match status" value="1"/>
</dbReference>
<evidence type="ECO:0000259" key="8">
    <source>
        <dbReference type="SMART" id="SM00997"/>
    </source>
</evidence>
<evidence type="ECO:0000256" key="4">
    <source>
        <dbReference type="ARBA" id="ARBA00023027"/>
    </source>
</evidence>
<gene>
    <name evidence="9" type="ORF">LI82_09290</name>
</gene>
<comment type="caution">
    <text evidence="9">The sequence shown here is derived from an EMBL/GenBank/DDBJ whole genome shotgun (WGS) entry which is preliminary data.</text>
</comment>
<dbReference type="HAMAP" id="MF_00563">
    <property type="entry name" value="AdoHcyase"/>
    <property type="match status" value="1"/>
</dbReference>
<feature type="binding site" evidence="5">
    <location>
        <position position="121"/>
    </location>
    <ligand>
        <name>substrate</name>
    </ligand>
</feature>
<feature type="binding site" evidence="5 6">
    <location>
        <position position="335"/>
    </location>
    <ligand>
        <name>NAD(+)</name>
        <dbReference type="ChEBI" id="CHEBI:57540"/>
    </ligand>
</feature>
<comment type="caution">
    <text evidence="5">Lacks conserved residue(s) required for the propagation of feature annotation.</text>
</comment>
<dbReference type="SMART" id="SM00996">
    <property type="entry name" value="AdoHcyase"/>
    <property type="match status" value="1"/>
</dbReference>
<feature type="binding site" evidence="5">
    <location>
        <begin position="210"/>
        <end position="215"/>
    </location>
    <ligand>
        <name>NAD(+)</name>
        <dbReference type="ChEBI" id="CHEBI:57540"/>
    </ligand>
</feature>
<dbReference type="InterPro" id="IPR015878">
    <property type="entry name" value="Ado_hCys_hydrolase_NAD-bd"/>
</dbReference>
<protein>
    <recommendedName>
        <fullName evidence="5">S-inosyl-L-homocysteine hydrolase</fullName>
        <shortName evidence="5">SIHH</shortName>
        <ecNumber evidence="5">3.13.1.9</ecNumber>
    </recommendedName>
</protein>
<keyword evidence="5" id="KW-0963">Cytoplasm</keyword>
<feature type="binding site" evidence="5 6">
    <location>
        <begin position="289"/>
        <end position="291"/>
    </location>
    <ligand>
        <name>NAD(+)</name>
        <dbReference type="ChEBI" id="CHEBI:57540"/>
    </ligand>
</feature>
<comment type="pathway">
    <text evidence="5">Amino-acid biosynthesis; S-adenosyl-L-methionine biosynthesis.</text>
</comment>
<evidence type="ECO:0000256" key="6">
    <source>
        <dbReference type="PIRSR" id="PIRSR001109-2"/>
    </source>
</evidence>
<dbReference type="PIRSF" id="PIRSF001109">
    <property type="entry name" value="Ad_hcy_hydrolase"/>
    <property type="match status" value="1"/>
</dbReference>
<evidence type="ECO:0000256" key="7">
    <source>
        <dbReference type="RuleBase" id="RU004166"/>
    </source>
</evidence>
<feature type="binding site" evidence="6">
    <location>
        <position position="342"/>
    </location>
    <ligand>
        <name>NAD(+)</name>
        <dbReference type="ChEBI" id="CHEBI:57540"/>
    </ligand>
</feature>
<dbReference type="InterPro" id="IPR036291">
    <property type="entry name" value="NAD(P)-bd_dom_sf"/>
</dbReference>
<feature type="binding site" evidence="5">
    <location>
        <position position="181"/>
    </location>
    <ligand>
        <name>NAD(+)</name>
        <dbReference type="ChEBI" id="CHEBI:57540"/>
    </ligand>
</feature>
<evidence type="ECO:0000256" key="5">
    <source>
        <dbReference type="HAMAP-Rule" id="MF_00563"/>
    </source>
</evidence>
<dbReference type="SMART" id="SM00997">
    <property type="entry name" value="AdoHcyase_NAD"/>
    <property type="match status" value="1"/>
</dbReference>
<dbReference type="Gene3D" id="3.40.50.1480">
    <property type="entry name" value="Adenosylhomocysteinase-like"/>
    <property type="match status" value="1"/>
</dbReference>
<dbReference type="GO" id="GO:0004013">
    <property type="term" value="F:adenosylhomocysteinase activity"/>
    <property type="evidence" value="ECO:0007669"/>
    <property type="project" value="UniProtKB-UniRule"/>
</dbReference>
<dbReference type="FunFam" id="3.40.50.720:FF:000004">
    <property type="entry name" value="Adenosylhomocysteinase"/>
    <property type="match status" value="1"/>
</dbReference>
<dbReference type="EMBL" id="JRHO01000014">
    <property type="protein sequence ID" value="KGK97936.1"/>
    <property type="molecule type" value="Genomic_DNA"/>
</dbReference>
<dbReference type="GO" id="GO:0006556">
    <property type="term" value="P:S-adenosylmethionine biosynthetic process"/>
    <property type="evidence" value="ECO:0007669"/>
    <property type="project" value="UniProtKB-UniRule"/>
</dbReference>
<comment type="function">
    <text evidence="5">Catalyzes the hydrolysis of S-inosyl-L-homocysteine (SIH) to L-homocysteine (Hcy) and inosine. Likely functions in a S-adenosyl-L-methionine (SAM) recycling pathway from S-adenosyl-L-homocysteine (SAH) produced from SAM-dependent methylation reactions. Can also catalyze the reverse reaction in vitro, i.e. the synthesis of SIH from Hcy and inosine.</text>
</comment>
<reference evidence="9 10" key="1">
    <citation type="submission" date="2014-09" db="EMBL/GenBank/DDBJ databases">
        <title>Draft genome sequence of an obligately methylotrophic methanogen, Methanococcoides methylutens, isolated from marine sediment.</title>
        <authorList>
            <person name="Guan Y."/>
            <person name="Ngugi D.K."/>
            <person name="Blom J."/>
            <person name="Ali S."/>
            <person name="Ferry J.G."/>
            <person name="Stingl U."/>
        </authorList>
    </citation>
    <scope>NUCLEOTIDE SEQUENCE [LARGE SCALE GENOMIC DNA]</scope>
    <source>
        <strain evidence="9 10">DSM 2657</strain>
    </source>
</reference>
<dbReference type="PANTHER" id="PTHR23420">
    <property type="entry name" value="ADENOSYLHOMOCYSTEINASE"/>
    <property type="match status" value="1"/>
</dbReference>
<feature type="binding site" evidence="5">
    <location>
        <position position="146"/>
    </location>
    <ligand>
        <name>substrate</name>
    </ligand>
</feature>
<keyword evidence="2 5" id="KW-0554">One-carbon metabolism</keyword>
<feature type="binding site" evidence="6">
    <location>
        <begin position="212"/>
        <end position="217"/>
    </location>
    <ligand>
        <name>NAD(+)</name>
        <dbReference type="ChEBI" id="CHEBI:57540"/>
    </ligand>
</feature>
<keyword evidence="3 5" id="KW-0378">Hydrolase</keyword>
<dbReference type="SUPFAM" id="SSF52283">
    <property type="entry name" value="Formate/glycerate dehydrogenase catalytic domain-like"/>
    <property type="match status" value="1"/>
</dbReference>
<dbReference type="Gene3D" id="3.40.50.720">
    <property type="entry name" value="NAD(P)-binding Rossmann-like Domain"/>
    <property type="match status" value="1"/>
</dbReference>
<comment type="miscellaneous">
    <text evidence="5">SAH is a product of SAM methyltransferases and is known to be a feedback inhibitor of these enzymes. As a result of this inhibition, organisms have evolved efficient enzymes to metabolize SAH via different pathways. The pathway found in methanogens differs from the canonical pathway, it uses the deamination of S-adenosyl-L-homocysteine to form S-inosyl-L-homocysteine for the regeneration of SAM from S-adenosyl-L-homocysteine.</text>
</comment>
<dbReference type="AlphaFoldDB" id="A0A099T139"/>
<evidence type="ECO:0000313" key="9">
    <source>
        <dbReference type="EMBL" id="KGK97936.1"/>
    </source>
</evidence>
<dbReference type="InterPro" id="IPR000043">
    <property type="entry name" value="Adenosylhomocysteinase-like"/>
</dbReference>
<comment type="cofactor">
    <cofactor evidence="5 6">
        <name>NAD(+)</name>
        <dbReference type="ChEBI" id="CHEBI:57540"/>
    </cofactor>
    <text evidence="5 6">Binds 1 NAD(+) per subunit.</text>
</comment>
<dbReference type="UniPathway" id="UPA00315"/>
<dbReference type="GO" id="GO:0006730">
    <property type="term" value="P:one-carbon metabolic process"/>
    <property type="evidence" value="ECO:0007669"/>
    <property type="project" value="UniProtKB-UniRule"/>
</dbReference>
<feature type="domain" description="S-adenosyl-L-homocysteine hydrolase NAD binding" evidence="8">
    <location>
        <begin position="181"/>
        <end position="341"/>
    </location>
</feature>
<dbReference type="GO" id="GO:0033353">
    <property type="term" value="P:S-adenosylmethionine cycle"/>
    <property type="evidence" value="ECO:0007669"/>
    <property type="project" value="TreeGrafter"/>
</dbReference>
<dbReference type="PROSITE" id="PS00738">
    <property type="entry name" value="ADOHCYASE_1"/>
    <property type="match status" value="1"/>
</dbReference>